<evidence type="ECO:0000259" key="11">
    <source>
        <dbReference type="PROSITE" id="PS50968"/>
    </source>
</evidence>
<evidence type="ECO:0000256" key="8">
    <source>
        <dbReference type="ARBA" id="ARBA00023157"/>
    </source>
</evidence>
<dbReference type="Pfam" id="PF07992">
    <property type="entry name" value="Pyr_redox_2"/>
    <property type="match status" value="1"/>
</dbReference>
<comment type="catalytic activity">
    <reaction evidence="10">
        <text>N(6)-[(R)-dihydrolipoyl]-L-lysyl-[protein] + NAD(+) = N(6)-[(R)-lipoyl]-L-lysyl-[protein] + NADH + H(+)</text>
        <dbReference type="Rhea" id="RHEA:15045"/>
        <dbReference type="Rhea" id="RHEA-COMP:10474"/>
        <dbReference type="Rhea" id="RHEA-COMP:10475"/>
        <dbReference type="ChEBI" id="CHEBI:15378"/>
        <dbReference type="ChEBI" id="CHEBI:57540"/>
        <dbReference type="ChEBI" id="CHEBI:57945"/>
        <dbReference type="ChEBI" id="CHEBI:83099"/>
        <dbReference type="ChEBI" id="CHEBI:83100"/>
        <dbReference type="EC" id="1.8.1.4"/>
    </reaction>
</comment>
<accession>A0A2S5R9W7</accession>
<dbReference type="SUPFAM" id="SSF55424">
    <property type="entry name" value="FAD/NAD-linked reductases, dimerisation (C-terminal) domain"/>
    <property type="match status" value="1"/>
</dbReference>
<keyword evidence="13" id="KW-1185">Reference proteome</keyword>
<dbReference type="InterPro" id="IPR003016">
    <property type="entry name" value="2-oxoA_DH_lipoyl-BS"/>
</dbReference>
<dbReference type="NCBIfam" id="TIGR01350">
    <property type="entry name" value="lipoamide_DH"/>
    <property type="match status" value="1"/>
</dbReference>
<dbReference type="PRINTS" id="PR00368">
    <property type="entry name" value="FADPNR"/>
</dbReference>
<comment type="similarity">
    <text evidence="1 10">Belongs to the class-I pyridine nucleotide-disulfide oxidoreductase family.</text>
</comment>
<dbReference type="Proteomes" id="UP000237865">
    <property type="component" value="Unassembled WGS sequence"/>
</dbReference>
<dbReference type="Gene3D" id="3.30.390.30">
    <property type="match status" value="1"/>
</dbReference>
<dbReference type="Pfam" id="PF02852">
    <property type="entry name" value="Pyr_redox_dim"/>
    <property type="match status" value="1"/>
</dbReference>
<dbReference type="InterPro" id="IPR011053">
    <property type="entry name" value="Single_hybrid_motif"/>
</dbReference>
<gene>
    <name evidence="12" type="primary">pdhD</name>
    <name evidence="12" type="ORF">ELUCI_v1c09010</name>
</gene>
<dbReference type="InterPro" id="IPR050151">
    <property type="entry name" value="Class-I_Pyr_Nuc-Dis_Oxidored"/>
</dbReference>
<dbReference type="PROSITE" id="PS00189">
    <property type="entry name" value="LIPOYL"/>
    <property type="match status" value="1"/>
</dbReference>
<dbReference type="GO" id="GO:0004148">
    <property type="term" value="F:dihydrolipoyl dehydrogenase (NADH) activity"/>
    <property type="evidence" value="ECO:0007669"/>
    <property type="project" value="UniProtKB-EC"/>
</dbReference>
<keyword evidence="3 10" id="KW-0285">Flavoprotein</keyword>
<evidence type="ECO:0000256" key="10">
    <source>
        <dbReference type="RuleBase" id="RU003692"/>
    </source>
</evidence>
<evidence type="ECO:0000256" key="4">
    <source>
        <dbReference type="ARBA" id="ARBA00022823"/>
    </source>
</evidence>
<feature type="domain" description="Lipoyl-binding" evidence="11">
    <location>
        <begin position="1"/>
        <end position="76"/>
    </location>
</feature>
<comment type="miscellaneous">
    <text evidence="10">The active site is a redox-active disulfide bond.</text>
</comment>
<keyword evidence="7 10" id="KW-0520">NAD</keyword>
<comment type="cofactor">
    <cofactor evidence="10">
        <name>FAD</name>
        <dbReference type="ChEBI" id="CHEBI:57692"/>
    </cofactor>
    <text evidence="10">Binds 1 FAD per subunit.</text>
</comment>
<dbReference type="InterPro" id="IPR016156">
    <property type="entry name" value="FAD/NAD-linked_Rdtase_dimer_sf"/>
</dbReference>
<dbReference type="PROSITE" id="PS50968">
    <property type="entry name" value="BIOTINYL_LIPOYL"/>
    <property type="match status" value="1"/>
</dbReference>
<dbReference type="PRINTS" id="PR00411">
    <property type="entry name" value="PNDRDTASEI"/>
</dbReference>
<dbReference type="InterPro" id="IPR036188">
    <property type="entry name" value="FAD/NAD-bd_sf"/>
</dbReference>
<dbReference type="GO" id="GO:0050660">
    <property type="term" value="F:flavin adenine dinucleotide binding"/>
    <property type="evidence" value="ECO:0007669"/>
    <property type="project" value="InterPro"/>
</dbReference>
<protein>
    <recommendedName>
        <fullName evidence="2 10">Dihydrolipoyl dehydrogenase</fullName>
        <ecNumber evidence="10">1.8.1.4</ecNumber>
    </recommendedName>
</protein>
<reference evidence="12 13" key="1">
    <citation type="submission" date="2017-11" db="EMBL/GenBank/DDBJ databases">
        <title>Genome sequence of Entomoplasma lucivorax PIPN-2 (ATCC 49196).</title>
        <authorList>
            <person name="Lo W.-S."/>
            <person name="Gasparich G.E."/>
            <person name="Kuo C.-H."/>
        </authorList>
    </citation>
    <scope>NUCLEOTIDE SEQUENCE [LARGE SCALE GENOMIC DNA]</scope>
    <source>
        <strain evidence="12 13">PIPN-2</strain>
    </source>
</reference>
<sequence length="633" mass="67395">MFKVKFADIGEGLTEGKVAEVLVKLGQTVKAGDPLFFVETDKVNSEIPAPVAGKIANILIKPDQDIVVGEVVMEIDDGSSTVETPPVVKTEEPAEENASVVGATPVSNKLITRGLPKQAAPVQTKSASADCAPALTDCDTQIPARGTHSTNRTTSQPFKAPNPEKHFDIIVVGAGVGGYVAAIKAANLGLKTLIIEKGAYGGVCLNIGCIPTKTLLKSGKVFEQTTQKAAAFGIEISKDAKITVNWTKVMERKEDIIKKLSSGVLYLMNKNKIKHLEGEALALDNHTIKVNGETYTADDLIIATGSTPRGLNLPGFEQAQKAGFLLNSTDALSLPKLPKKVVIIGGGVIGVEFASMFASYGSQVTLLQGLPTILEMLDGDLSKEMTKILSAKNNITIVTNAMIKGIEKNKVVYEVDGKEVKLEADYCLQSVGRQAVTTGFDNIGLQKTANGYIEMANDYCQTNIDNVYAIGDVNGKLMLAHVASHEGVIAVNHIATKKGVKHAGHTKMEFECVPSCIYASPEIASIGKTEEQCQKENIDYKAFKFPFSAIGKALADGDTHGFVKLIIENKYQTVIGAHIIGNRATEMISEIAVAMESEATIAEIAHAIHPHPTMSEAIGEAAEALLTGKTLNL</sequence>
<evidence type="ECO:0000256" key="2">
    <source>
        <dbReference type="ARBA" id="ARBA00016961"/>
    </source>
</evidence>
<dbReference type="GO" id="GO:0006103">
    <property type="term" value="P:2-oxoglutarate metabolic process"/>
    <property type="evidence" value="ECO:0007669"/>
    <property type="project" value="TreeGrafter"/>
</dbReference>
<evidence type="ECO:0000256" key="1">
    <source>
        <dbReference type="ARBA" id="ARBA00007532"/>
    </source>
</evidence>
<dbReference type="PROSITE" id="PS00076">
    <property type="entry name" value="PYRIDINE_REDOX_1"/>
    <property type="match status" value="1"/>
</dbReference>
<comment type="caution">
    <text evidence="12">The sequence shown here is derived from an EMBL/GenBank/DDBJ whole genome shotgun (WGS) entry which is preliminary data.</text>
</comment>
<dbReference type="Pfam" id="PF00364">
    <property type="entry name" value="Biotin_lipoyl"/>
    <property type="match status" value="1"/>
</dbReference>
<dbReference type="EC" id="1.8.1.4" evidence="10"/>
<dbReference type="SUPFAM" id="SSF51230">
    <property type="entry name" value="Single hybrid motif"/>
    <property type="match status" value="1"/>
</dbReference>
<dbReference type="InterPro" id="IPR006258">
    <property type="entry name" value="Lipoamide_DH"/>
</dbReference>
<dbReference type="Gene3D" id="2.40.50.100">
    <property type="match status" value="1"/>
</dbReference>
<evidence type="ECO:0000313" key="12">
    <source>
        <dbReference type="EMBL" id="PPE04121.1"/>
    </source>
</evidence>
<keyword evidence="9 10" id="KW-0676">Redox-active center</keyword>
<dbReference type="AlphaFoldDB" id="A0A2S5R9W7"/>
<dbReference type="FunFam" id="3.30.390.30:FF:000001">
    <property type="entry name" value="Dihydrolipoyl dehydrogenase"/>
    <property type="match status" value="1"/>
</dbReference>
<evidence type="ECO:0000313" key="13">
    <source>
        <dbReference type="Proteomes" id="UP000237865"/>
    </source>
</evidence>
<evidence type="ECO:0000256" key="3">
    <source>
        <dbReference type="ARBA" id="ARBA00022630"/>
    </source>
</evidence>
<proteinExistence type="inferred from homology"/>
<organism evidence="12 13">
    <name type="scientific">Williamsoniiplasma lucivorax</name>
    <dbReference type="NCBI Taxonomy" id="209274"/>
    <lineage>
        <taxon>Bacteria</taxon>
        <taxon>Bacillati</taxon>
        <taxon>Mycoplasmatota</taxon>
        <taxon>Mollicutes</taxon>
        <taxon>Entomoplasmatales</taxon>
        <taxon>Williamsoniiplasma</taxon>
    </lineage>
</organism>
<dbReference type="SUPFAM" id="SSF51905">
    <property type="entry name" value="FAD/NAD(P)-binding domain"/>
    <property type="match status" value="1"/>
</dbReference>
<name>A0A2S5R9W7_9MOLU</name>
<dbReference type="PANTHER" id="PTHR22912">
    <property type="entry name" value="DISULFIDE OXIDOREDUCTASE"/>
    <property type="match status" value="1"/>
</dbReference>
<keyword evidence="8" id="KW-1015">Disulfide bond</keyword>
<keyword evidence="6 10" id="KW-0560">Oxidoreductase</keyword>
<dbReference type="InterPro" id="IPR000089">
    <property type="entry name" value="Biotin_lipoyl"/>
</dbReference>
<evidence type="ECO:0000256" key="7">
    <source>
        <dbReference type="ARBA" id="ARBA00023027"/>
    </source>
</evidence>
<keyword evidence="12" id="KW-0670">Pyruvate</keyword>
<dbReference type="Gene3D" id="3.50.50.60">
    <property type="entry name" value="FAD/NAD(P)-binding domain"/>
    <property type="match status" value="2"/>
</dbReference>
<dbReference type="InterPro" id="IPR023753">
    <property type="entry name" value="FAD/NAD-binding_dom"/>
</dbReference>
<dbReference type="EMBL" id="PHNE01000006">
    <property type="protein sequence ID" value="PPE04121.1"/>
    <property type="molecule type" value="Genomic_DNA"/>
</dbReference>
<evidence type="ECO:0000256" key="9">
    <source>
        <dbReference type="ARBA" id="ARBA00023284"/>
    </source>
</evidence>
<keyword evidence="4" id="KW-0450">Lipoyl</keyword>
<evidence type="ECO:0000256" key="5">
    <source>
        <dbReference type="ARBA" id="ARBA00022827"/>
    </source>
</evidence>
<evidence type="ECO:0000256" key="6">
    <source>
        <dbReference type="ARBA" id="ARBA00023002"/>
    </source>
</evidence>
<dbReference type="GO" id="GO:0005737">
    <property type="term" value="C:cytoplasm"/>
    <property type="evidence" value="ECO:0007669"/>
    <property type="project" value="UniProtKB-ARBA"/>
</dbReference>
<dbReference type="InterPro" id="IPR012999">
    <property type="entry name" value="Pyr_OxRdtase_I_AS"/>
</dbReference>
<dbReference type="InterPro" id="IPR004099">
    <property type="entry name" value="Pyr_nucl-diS_OxRdtase_dimer"/>
</dbReference>
<keyword evidence="5 10" id="KW-0274">FAD</keyword>
<dbReference type="CDD" id="cd06849">
    <property type="entry name" value="lipoyl_domain"/>
    <property type="match status" value="1"/>
</dbReference>
<dbReference type="PANTHER" id="PTHR22912:SF151">
    <property type="entry name" value="DIHYDROLIPOYL DEHYDROGENASE, MITOCHONDRIAL"/>
    <property type="match status" value="1"/>
</dbReference>
<dbReference type="STRING" id="1399797.GCA_000518285_01039"/>